<sequence length="275" mass="30724">MARILSRTIYYLLFLGMAVVVFVPILLIFFGSFKNNLELAQTSPFSLPSSFMNLDNYKVAITKGHLLRGLQNSFLLVGISIVGNALLGTMTAYVLNRFQFVGKKIIVALFLFAMVIPTYTTEIARFQLIHKIGAYDTIWAPIIIYVGTDILQIYIYMQFLEKISEQLDESAMLDGASYFRIFRSVIFPLLLPATATLGILKGVAIMNDIFVQQLYMPSRRLLTIATSLTSYVGDHSSDLASLCAAIMVALFPSALIYILFHKYIFKGMMDGAVKG</sequence>
<reference evidence="9" key="1">
    <citation type="submission" date="2022-01" db="EMBL/GenBank/DDBJ databases">
        <authorList>
            <person name="Criscuolo A."/>
        </authorList>
    </citation>
    <scope>NUCLEOTIDE SEQUENCE</scope>
    <source>
        <strain evidence="9">CIP111891</strain>
    </source>
</reference>
<feature type="transmembrane region" description="Helical" evidence="7">
    <location>
        <begin position="178"/>
        <end position="200"/>
    </location>
</feature>
<keyword evidence="4 7" id="KW-0812">Transmembrane</keyword>
<dbReference type="RefSeq" id="WP_236284317.1">
    <property type="nucleotide sequence ID" value="NZ_CAKMMW010000001.1"/>
</dbReference>
<evidence type="ECO:0000313" key="10">
    <source>
        <dbReference type="Proteomes" id="UP000838821"/>
    </source>
</evidence>
<evidence type="ECO:0000256" key="4">
    <source>
        <dbReference type="ARBA" id="ARBA00022692"/>
    </source>
</evidence>
<evidence type="ECO:0000256" key="6">
    <source>
        <dbReference type="ARBA" id="ARBA00023136"/>
    </source>
</evidence>
<proteinExistence type="inferred from homology"/>
<dbReference type="Gene3D" id="1.10.3720.10">
    <property type="entry name" value="MetI-like"/>
    <property type="match status" value="1"/>
</dbReference>
<dbReference type="PROSITE" id="PS50928">
    <property type="entry name" value="ABC_TM1"/>
    <property type="match status" value="1"/>
</dbReference>
<feature type="transmembrane region" description="Helical" evidence="7">
    <location>
        <begin position="9"/>
        <end position="30"/>
    </location>
</feature>
<evidence type="ECO:0000256" key="3">
    <source>
        <dbReference type="ARBA" id="ARBA00022475"/>
    </source>
</evidence>
<accession>A0ABN8FV99</accession>
<feature type="transmembrane region" description="Helical" evidence="7">
    <location>
        <begin position="138"/>
        <end position="157"/>
    </location>
</feature>
<dbReference type="SUPFAM" id="SSF161098">
    <property type="entry name" value="MetI-like"/>
    <property type="match status" value="1"/>
</dbReference>
<gene>
    <name evidence="9" type="primary">melC_6</name>
    <name evidence="9" type="ORF">PAECIP111891_00482</name>
</gene>
<dbReference type="InterPro" id="IPR000515">
    <property type="entry name" value="MetI-like"/>
</dbReference>
<dbReference type="PANTHER" id="PTHR43744">
    <property type="entry name" value="ABC TRANSPORTER PERMEASE PROTEIN MG189-RELATED-RELATED"/>
    <property type="match status" value="1"/>
</dbReference>
<keyword evidence="2 7" id="KW-0813">Transport</keyword>
<dbReference type="CDD" id="cd06261">
    <property type="entry name" value="TM_PBP2"/>
    <property type="match status" value="1"/>
</dbReference>
<dbReference type="Proteomes" id="UP000838821">
    <property type="component" value="Unassembled WGS sequence"/>
</dbReference>
<dbReference type="PANTHER" id="PTHR43744:SF3">
    <property type="entry name" value="LACTOSE TRANSPORT SYSTEM PERMEASE PROTEIN LACG"/>
    <property type="match status" value="1"/>
</dbReference>
<evidence type="ECO:0000313" key="9">
    <source>
        <dbReference type="EMBL" id="CAH1193061.1"/>
    </source>
</evidence>
<evidence type="ECO:0000256" key="1">
    <source>
        <dbReference type="ARBA" id="ARBA00004651"/>
    </source>
</evidence>
<feature type="domain" description="ABC transmembrane type-1" evidence="8">
    <location>
        <begin position="70"/>
        <end position="260"/>
    </location>
</feature>
<keyword evidence="5 7" id="KW-1133">Transmembrane helix</keyword>
<dbReference type="InterPro" id="IPR035906">
    <property type="entry name" value="MetI-like_sf"/>
</dbReference>
<organism evidence="9 10">
    <name type="scientific">Paenibacillus allorhizoplanae</name>
    <dbReference type="NCBI Taxonomy" id="2905648"/>
    <lineage>
        <taxon>Bacteria</taxon>
        <taxon>Bacillati</taxon>
        <taxon>Bacillota</taxon>
        <taxon>Bacilli</taxon>
        <taxon>Bacillales</taxon>
        <taxon>Paenibacillaceae</taxon>
        <taxon>Paenibacillus</taxon>
    </lineage>
</organism>
<feature type="transmembrane region" description="Helical" evidence="7">
    <location>
        <begin position="74"/>
        <end position="95"/>
    </location>
</feature>
<evidence type="ECO:0000256" key="2">
    <source>
        <dbReference type="ARBA" id="ARBA00022448"/>
    </source>
</evidence>
<comment type="caution">
    <text evidence="9">The sequence shown here is derived from an EMBL/GenBank/DDBJ whole genome shotgun (WGS) entry which is preliminary data.</text>
</comment>
<keyword evidence="10" id="KW-1185">Reference proteome</keyword>
<evidence type="ECO:0000256" key="7">
    <source>
        <dbReference type="RuleBase" id="RU363032"/>
    </source>
</evidence>
<dbReference type="Pfam" id="PF00528">
    <property type="entry name" value="BPD_transp_1"/>
    <property type="match status" value="1"/>
</dbReference>
<keyword evidence="6 7" id="KW-0472">Membrane</keyword>
<comment type="subcellular location">
    <subcellularLocation>
        <location evidence="1 7">Cell membrane</location>
        <topology evidence="1 7">Multi-pass membrane protein</topology>
    </subcellularLocation>
</comment>
<name>A0ABN8FV99_9BACL</name>
<keyword evidence="3" id="KW-1003">Cell membrane</keyword>
<dbReference type="EMBL" id="CAKMMW010000001">
    <property type="protein sequence ID" value="CAH1193061.1"/>
    <property type="molecule type" value="Genomic_DNA"/>
</dbReference>
<feature type="transmembrane region" description="Helical" evidence="7">
    <location>
        <begin position="107"/>
        <end position="126"/>
    </location>
</feature>
<evidence type="ECO:0000259" key="8">
    <source>
        <dbReference type="PROSITE" id="PS50928"/>
    </source>
</evidence>
<comment type="similarity">
    <text evidence="7">Belongs to the binding-protein-dependent transport system permease family.</text>
</comment>
<evidence type="ECO:0000256" key="5">
    <source>
        <dbReference type="ARBA" id="ARBA00022989"/>
    </source>
</evidence>
<feature type="transmembrane region" description="Helical" evidence="7">
    <location>
        <begin position="239"/>
        <end position="260"/>
    </location>
</feature>
<protein>
    <submittedName>
        <fullName evidence="9">Melibiose/raffinose/stachyose import permease protein MelC</fullName>
    </submittedName>
</protein>